<name>R7QAE7_CHOCR</name>
<dbReference type="RefSeq" id="XP_005714259.1">
    <property type="nucleotide sequence ID" value="XM_005714202.1"/>
</dbReference>
<organism evidence="1 2">
    <name type="scientific">Chondrus crispus</name>
    <name type="common">Carrageen Irish moss</name>
    <name type="synonym">Polymorpha crispa</name>
    <dbReference type="NCBI Taxonomy" id="2769"/>
    <lineage>
        <taxon>Eukaryota</taxon>
        <taxon>Rhodophyta</taxon>
        <taxon>Florideophyceae</taxon>
        <taxon>Rhodymeniophycidae</taxon>
        <taxon>Gigartinales</taxon>
        <taxon>Gigartinaceae</taxon>
        <taxon>Chondrus</taxon>
    </lineage>
</organism>
<dbReference type="OrthoDB" id="3022at2759"/>
<dbReference type="AlphaFoldDB" id="R7QAE7"/>
<protein>
    <submittedName>
        <fullName evidence="1">Uncharacterized protein</fullName>
    </submittedName>
</protein>
<dbReference type="GeneID" id="17321975"/>
<sequence>MSKAFADVQIDVASATVKTFAKRVENHFFVTKQGFKEPLKAEDIEKALESVMKGLLSVGRPAPNETLWYQTRDGTEMMIAEAIFIDEVNNQELACFKFSQFETPNFRGRLPEAPYRPVSMQ</sequence>
<keyword evidence="2" id="KW-1185">Reference proteome</keyword>
<proteinExistence type="predicted"/>
<evidence type="ECO:0000313" key="1">
    <source>
        <dbReference type="EMBL" id="CDF34440.1"/>
    </source>
</evidence>
<evidence type="ECO:0000313" key="2">
    <source>
        <dbReference type="Proteomes" id="UP000012073"/>
    </source>
</evidence>
<dbReference type="EMBL" id="HG001693">
    <property type="protein sequence ID" value="CDF34440.1"/>
    <property type="molecule type" value="Genomic_DNA"/>
</dbReference>
<dbReference type="KEGG" id="ccp:CHC_T00003139001"/>
<gene>
    <name evidence="1" type="ORF">CHC_T00003139001</name>
</gene>
<dbReference type="Gramene" id="CDF34440">
    <property type="protein sequence ID" value="CDF34440"/>
    <property type="gene ID" value="CHC_T00003139001"/>
</dbReference>
<reference evidence="2" key="1">
    <citation type="journal article" date="2013" name="Proc. Natl. Acad. Sci. U.S.A.">
        <title>Genome structure and metabolic features in the red seaweed Chondrus crispus shed light on evolution of the Archaeplastida.</title>
        <authorList>
            <person name="Collen J."/>
            <person name="Porcel B."/>
            <person name="Carre W."/>
            <person name="Ball S.G."/>
            <person name="Chaparro C."/>
            <person name="Tonon T."/>
            <person name="Barbeyron T."/>
            <person name="Michel G."/>
            <person name="Noel B."/>
            <person name="Valentin K."/>
            <person name="Elias M."/>
            <person name="Artiguenave F."/>
            <person name="Arun A."/>
            <person name="Aury J.M."/>
            <person name="Barbosa-Neto J.F."/>
            <person name="Bothwell J.H."/>
            <person name="Bouget F.Y."/>
            <person name="Brillet L."/>
            <person name="Cabello-Hurtado F."/>
            <person name="Capella-Gutierrez S."/>
            <person name="Charrier B."/>
            <person name="Cladiere L."/>
            <person name="Cock J.M."/>
            <person name="Coelho S.M."/>
            <person name="Colleoni C."/>
            <person name="Czjzek M."/>
            <person name="Da Silva C."/>
            <person name="Delage L."/>
            <person name="Denoeud F."/>
            <person name="Deschamps P."/>
            <person name="Dittami S.M."/>
            <person name="Gabaldon T."/>
            <person name="Gachon C.M."/>
            <person name="Groisillier A."/>
            <person name="Herve C."/>
            <person name="Jabbari K."/>
            <person name="Katinka M."/>
            <person name="Kloareg B."/>
            <person name="Kowalczyk N."/>
            <person name="Labadie K."/>
            <person name="Leblanc C."/>
            <person name="Lopez P.J."/>
            <person name="McLachlan D.H."/>
            <person name="Meslet-Cladiere L."/>
            <person name="Moustafa A."/>
            <person name="Nehr Z."/>
            <person name="Nyvall Collen P."/>
            <person name="Panaud O."/>
            <person name="Partensky F."/>
            <person name="Poulain J."/>
            <person name="Rensing S.A."/>
            <person name="Rousvoal S."/>
            <person name="Samson G."/>
            <person name="Symeonidi A."/>
            <person name="Weissenbach J."/>
            <person name="Zambounis A."/>
            <person name="Wincker P."/>
            <person name="Boyen C."/>
        </authorList>
    </citation>
    <scope>NUCLEOTIDE SEQUENCE [LARGE SCALE GENOMIC DNA]</scope>
    <source>
        <strain evidence="2">cv. Stackhouse</strain>
    </source>
</reference>
<accession>R7QAE7</accession>
<dbReference type="Proteomes" id="UP000012073">
    <property type="component" value="Unassembled WGS sequence"/>
</dbReference>